<gene>
    <name evidence="1" type="ORF">EYF80_029405</name>
</gene>
<dbReference type="AlphaFoldDB" id="A0A4Z2H3M6"/>
<organism evidence="1 2">
    <name type="scientific">Liparis tanakae</name>
    <name type="common">Tanaka's snailfish</name>
    <dbReference type="NCBI Taxonomy" id="230148"/>
    <lineage>
        <taxon>Eukaryota</taxon>
        <taxon>Metazoa</taxon>
        <taxon>Chordata</taxon>
        <taxon>Craniata</taxon>
        <taxon>Vertebrata</taxon>
        <taxon>Euteleostomi</taxon>
        <taxon>Actinopterygii</taxon>
        <taxon>Neopterygii</taxon>
        <taxon>Teleostei</taxon>
        <taxon>Neoteleostei</taxon>
        <taxon>Acanthomorphata</taxon>
        <taxon>Eupercaria</taxon>
        <taxon>Perciformes</taxon>
        <taxon>Cottioidei</taxon>
        <taxon>Cottales</taxon>
        <taxon>Liparidae</taxon>
        <taxon>Liparis</taxon>
    </lineage>
</organism>
<keyword evidence="2" id="KW-1185">Reference proteome</keyword>
<proteinExistence type="predicted"/>
<accession>A0A4Z2H3M6</accession>
<protein>
    <submittedName>
        <fullName evidence="1">Uncharacterized protein</fullName>
    </submittedName>
</protein>
<sequence>MRQQQDVSQGNNSRISVPFSLVVVNSSSVLVFNSAVSHSIFFSCSSFSCSMRVSRCYDQHREKNR</sequence>
<evidence type="ECO:0000313" key="2">
    <source>
        <dbReference type="Proteomes" id="UP000314294"/>
    </source>
</evidence>
<dbReference type="EMBL" id="SRLO01000334">
    <property type="protein sequence ID" value="TNN60416.1"/>
    <property type="molecule type" value="Genomic_DNA"/>
</dbReference>
<evidence type="ECO:0000313" key="1">
    <source>
        <dbReference type="EMBL" id="TNN60416.1"/>
    </source>
</evidence>
<comment type="caution">
    <text evidence="1">The sequence shown here is derived from an EMBL/GenBank/DDBJ whole genome shotgun (WGS) entry which is preliminary data.</text>
</comment>
<reference evidence="1 2" key="1">
    <citation type="submission" date="2019-03" db="EMBL/GenBank/DDBJ databases">
        <title>First draft genome of Liparis tanakae, snailfish: a comprehensive survey of snailfish specific genes.</title>
        <authorList>
            <person name="Kim W."/>
            <person name="Song I."/>
            <person name="Jeong J.-H."/>
            <person name="Kim D."/>
            <person name="Kim S."/>
            <person name="Ryu S."/>
            <person name="Song J.Y."/>
            <person name="Lee S.K."/>
        </authorList>
    </citation>
    <scope>NUCLEOTIDE SEQUENCE [LARGE SCALE GENOMIC DNA]</scope>
    <source>
        <tissue evidence="1">Muscle</tissue>
    </source>
</reference>
<name>A0A4Z2H3M6_9TELE</name>
<dbReference type="Proteomes" id="UP000314294">
    <property type="component" value="Unassembled WGS sequence"/>
</dbReference>